<dbReference type="RefSeq" id="WP_006863152.1">
    <property type="nucleotide sequence ID" value="NZ_ACCL02000016.1"/>
</dbReference>
<dbReference type="AlphaFoldDB" id="C6LIA4"/>
<dbReference type="SUPFAM" id="SSF53850">
    <property type="entry name" value="Periplasmic binding protein-like II"/>
    <property type="match status" value="1"/>
</dbReference>
<evidence type="ECO:0000313" key="6">
    <source>
        <dbReference type="Proteomes" id="UP000005561"/>
    </source>
</evidence>
<keyword evidence="3" id="KW-0812">Transmembrane</keyword>
<feature type="chain" id="PRO_5002966321" description="ABC transporter, solute-binding protein" evidence="4">
    <location>
        <begin position="29"/>
        <end position="575"/>
    </location>
</feature>
<evidence type="ECO:0000256" key="3">
    <source>
        <dbReference type="SAM" id="Phobius"/>
    </source>
</evidence>
<keyword evidence="3" id="KW-1133">Transmembrane helix</keyword>
<accession>C6LIA4</accession>
<dbReference type="Pfam" id="PF13343">
    <property type="entry name" value="SBP_bac_6"/>
    <property type="match status" value="1"/>
</dbReference>
<keyword evidence="3" id="KW-0472">Membrane</keyword>
<reference evidence="5" key="1">
    <citation type="submission" date="2009-07" db="EMBL/GenBank/DDBJ databases">
        <authorList>
            <person name="Weinstock G."/>
            <person name="Sodergren E."/>
            <person name="Clifton S."/>
            <person name="Fulton L."/>
            <person name="Fulton B."/>
            <person name="Courtney L."/>
            <person name="Fronick C."/>
            <person name="Harrison M."/>
            <person name="Strong C."/>
            <person name="Farmer C."/>
            <person name="Delahaunty K."/>
            <person name="Markovic C."/>
            <person name="Hall O."/>
            <person name="Minx P."/>
            <person name="Tomlinson C."/>
            <person name="Mitreva M."/>
            <person name="Nelson J."/>
            <person name="Hou S."/>
            <person name="Wollam A."/>
            <person name="Pepin K.H."/>
            <person name="Johnson M."/>
            <person name="Bhonagiri V."/>
            <person name="Nash W.E."/>
            <person name="Warren W."/>
            <person name="Chinwalla A."/>
            <person name="Mardis E.R."/>
            <person name="Wilson R.K."/>
        </authorList>
    </citation>
    <scope>NUCLEOTIDE SEQUENCE [LARGE SCALE GENOMIC DNA]</scope>
    <source>
        <strain evidence="5">DSM 14469</strain>
    </source>
</reference>
<evidence type="ECO:0000313" key="5">
    <source>
        <dbReference type="EMBL" id="EET59759.1"/>
    </source>
</evidence>
<feature type="region of interest" description="Disordered" evidence="2">
    <location>
        <begin position="40"/>
        <end position="111"/>
    </location>
</feature>
<dbReference type="EMBL" id="ACCL02000016">
    <property type="protein sequence ID" value="EET59759.1"/>
    <property type="molecule type" value="Genomic_DNA"/>
</dbReference>
<evidence type="ECO:0000256" key="4">
    <source>
        <dbReference type="SAM" id="SignalP"/>
    </source>
</evidence>
<comment type="caution">
    <text evidence="5">The sequence shown here is derived from an EMBL/GenBank/DDBJ whole genome shotgun (WGS) entry which is preliminary data.</text>
</comment>
<evidence type="ECO:0008006" key="7">
    <source>
        <dbReference type="Google" id="ProtNLM"/>
    </source>
</evidence>
<sequence length="575" mass="64567">MKKDLYRIAAAALCGTLLCGSMVNAAYAASDTQTDAAYAEDDVRENATRAASDARENATRAASDAQEDVTRTTGDTNEDETRTKGELQQDATHAAGDVQETGSADGSGNVPEVTLRVCNWEEYIDLGDWDEEETIDLESGDIIGVNSMVEDFEEWYLETYGIKVNVEYSTFGTNEDLYNMLTLGDVYDLVCPSEYMIMKLMAENQLVPLSDEFFDTADENNYYINGVSPYIRSIFEANEINGEAWAKYAAGYMWGITGIVYNPELVTEEDASSWKILNNPAYYRQVTIKDNVRDSYFAALGALKSDLLTSEEFLQEADYQKRLEQEMNDTSPETIALVQDYLQSVKNNAYSFETDSGKADMVTGKVAANYQWSGDAVYTMDQADEDDFTLAFAVPVESTNIYFDGWVMLKSGIGDDAAKQHAAEAFINFNSRPDNVIRNMYYIGYTSVISGGEDERIFEYADWCYGAEEDEEDVADYNIGYFFTEDENSEDYVITAPADQVKRQLFAQYPSQEAIARSSIMVYFDDAQNEAINKMWISVRCFNINDMPVWGWGLIILAVAAIIAMLASKRRRQSY</sequence>
<dbReference type="PANTHER" id="PTHR30222">
    <property type="entry name" value="SPERMIDINE/PUTRESCINE-BINDING PERIPLASMIC PROTEIN"/>
    <property type="match status" value="1"/>
</dbReference>
<gene>
    <name evidence="5" type="ORF">BRYFOR_08375</name>
</gene>
<feature type="compositionally biased region" description="Basic and acidic residues" evidence="2">
    <location>
        <begin position="44"/>
        <end position="58"/>
    </location>
</feature>
<protein>
    <recommendedName>
        <fullName evidence="7">ABC transporter, solute-binding protein</fullName>
    </recommendedName>
</protein>
<evidence type="ECO:0000256" key="1">
    <source>
        <dbReference type="ARBA" id="ARBA00022729"/>
    </source>
</evidence>
<organism evidence="5 6">
    <name type="scientific">Marvinbryantia formatexigens DSM 14469</name>
    <dbReference type="NCBI Taxonomy" id="478749"/>
    <lineage>
        <taxon>Bacteria</taxon>
        <taxon>Bacillati</taxon>
        <taxon>Bacillota</taxon>
        <taxon>Clostridia</taxon>
        <taxon>Lachnospirales</taxon>
        <taxon>Lachnospiraceae</taxon>
        <taxon>Marvinbryantia</taxon>
    </lineage>
</organism>
<dbReference type="Proteomes" id="UP000005561">
    <property type="component" value="Unassembled WGS sequence"/>
</dbReference>
<keyword evidence="6" id="KW-1185">Reference proteome</keyword>
<name>C6LIA4_9FIRM</name>
<dbReference type="PANTHER" id="PTHR30222:SF17">
    <property type="entry name" value="SPERMIDINE_PUTRESCINE-BINDING PERIPLASMIC PROTEIN"/>
    <property type="match status" value="1"/>
</dbReference>
<feature type="signal peptide" evidence="4">
    <location>
        <begin position="1"/>
        <end position="28"/>
    </location>
</feature>
<dbReference type="eggNOG" id="COG0687">
    <property type="taxonomic scope" value="Bacteria"/>
</dbReference>
<dbReference type="STRING" id="168384.SAMN05660368_02658"/>
<feature type="transmembrane region" description="Helical" evidence="3">
    <location>
        <begin position="549"/>
        <end position="567"/>
    </location>
</feature>
<proteinExistence type="predicted"/>
<evidence type="ECO:0000256" key="2">
    <source>
        <dbReference type="SAM" id="MobiDB-lite"/>
    </source>
</evidence>
<keyword evidence="1 4" id="KW-0732">Signal</keyword>
<dbReference type="Gene3D" id="3.40.190.10">
    <property type="entry name" value="Periplasmic binding protein-like II"/>
    <property type="match status" value="2"/>
</dbReference>